<dbReference type="SUPFAM" id="SSF49265">
    <property type="entry name" value="Fibronectin type III"/>
    <property type="match status" value="1"/>
</dbReference>
<evidence type="ECO:0000259" key="7">
    <source>
        <dbReference type="Pfam" id="PF25275"/>
    </source>
</evidence>
<keyword evidence="2" id="KW-0964">Secreted</keyword>
<feature type="chain" id="PRO_5002696160" description="Golvesin/Xly CBD-like domain-containing protein" evidence="6">
    <location>
        <begin position="21"/>
        <end position="517"/>
    </location>
</feature>
<accession>A6EWY5</accession>
<feature type="compositionally biased region" description="Acidic residues" evidence="5">
    <location>
        <begin position="175"/>
        <end position="199"/>
    </location>
</feature>
<dbReference type="AlphaFoldDB" id="A6EWY5"/>
<feature type="domain" description="Golvesin/Xly CBD-like" evidence="7">
    <location>
        <begin position="331"/>
        <end position="463"/>
    </location>
</feature>
<evidence type="ECO:0000313" key="8">
    <source>
        <dbReference type="EMBL" id="EDM48999.1"/>
    </source>
</evidence>
<comment type="caution">
    <text evidence="8">The sequence shown here is derived from an EMBL/GenBank/DDBJ whole genome shotgun (WGS) entry which is preliminary data.</text>
</comment>
<keyword evidence="9" id="KW-1185">Reference proteome</keyword>
<dbReference type="STRING" id="443152.MDG893_06179"/>
<keyword evidence="3 6" id="KW-0732">Signal</keyword>
<evidence type="ECO:0000256" key="6">
    <source>
        <dbReference type="SAM" id="SignalP"/>
    </source>
</evidence>
<feature type="region of interest" description="Disordered" evidence="5">
    <location>
        <begin position="173"/>
        <end position="225"/>
    </location>
</feature>
<evidence type="ECO:0000256" key="2">
    <source>
        <dbReference type="ARBA" id="ARBA00022525"/>
    </source>
</evidence>
<feature type="signal peptide" evidence="6">
    <location>
        <begin position="1"/>
        <end position="20"/>
    </location>
</feature>
<dbReference type="eggNOG" id="COG3209">
    <property type="taxonomic scope" value="Bacteria"/>
</dbReference>
<dbReference type="OrthoDB" id="9785394at2"/>
<reference evidence="8 9" key="1">
    <citation type="submission" date="2007-06" db="EMBL/GenBank/DDBJ databases">
        <authorList>
            <person name="Green D."/>
            <person name="Ferriera S."/>
            <person name="Johnson J."/>
            <person name="Kravitz S."/>
            <person name="Beeson K."/>
            <person name="Sutton G."/>
            <person name="Rogers Y.-H."/>
            <person name="Friedman R."/>
            <person name="Frazier M."/>
            <person name="Venter J.C."/>
        </authorList>
    </citation>
    <scope>NUCLEOTIDE SEQUENCE [LARGE SCALE GENOMIC DNA]</scope>
    <source>
        <strain evidence="8 9">DG893</strain>
    </source>
</reference>
<evidence type="ECO:0000256" key="3">
    <source>
        <dbReference type="ARBA" id="ARBA00022729"/>
    </source>
</evidence>
<organism evidence="8 9">
    <name type="scientific">Marinobacter algicola DG893</name>
    <dbReference type="NCBI Taxonomy" id="443152"/>
    <lineage>
        <taxon>Bacteria</taxon>
        <taxon>Pseudomonadati</taxon>
        <taxon>Pseudomonadota</taxon>
        <taxon>Gammaproteobacteria</taxon>
        <taxon>Pseudomonadales</taxon>
        <taxon>Marinobacteraceae</taxon>
        <taxon>Marinobacter</taxon>
    </lineage>
</organism>
<dbReference type="PROSITE" id="PS51257">
    <property type="entry name" value="PROKAR_LIPOPROTEIN"/>
    <property type="match status" value="1"/>
</dbReference>
<name>A6EWY5_9GAMM</name>
<keyword evidence="4" id="KW-0106">Calcium</keyword>
<dbReference type="RefSeq" id="WP_007152536.1">
    <property type="nucleotide sequence ID" value="NZ_ABCP01000003.1"/>
</dbReference>
<dbReference type="eggNOG" id="COG2340">
    <property type="taxonomic scope" value="Bacteria"/>
</dbReference>
<sequence>MARNKTILVLSITSSIFAGCATQSQLPVDDLPPPAAGGPADHIIDSDSIGFYTEGNWTKSTSVSGYQGDHYLQSAPGDGSSVATWNLNIIKTFDVYAKWTSSGLRGSNVKYVVHYLDDRDNLVTETVTVDQRQNNGEWVKLGTYRMSTLTGRVTVSDDADGYVVADAVMFRELGTGDDQDGDDTPDTGDSDGDGIDDEWERQYGLNPNDPSDASQDLDGDGLSNKDEFVFLTDPTISDTDADSIPDGFEVAYGLDPTVDDSELDSDADGLTNFQEYLAGTDPNDDTSGLSSNAVLLTWEAPTERADGSALSQSEIAEYELSYQRVSSSADVTIDNTDSGFVSYGGGRESTGYGGFIGDNYFIMNPGSGEVSAQWQVYELSSGTEYELYGHWVSTPLRAPDAEYRYTYTSSNGSQTTEAVTVDQRENGGSWQLLGTFVSGGSQAVVEIDNDSDGYVIADAIRLTGSSATENTVSIESERHNSYIIKDLESGQWQFKIRAVDSNGLTSEYSEIETRTIE</sequence>
<dbReference type="InterPro" id="IPR059100">
    <property type="entry name" value="TSP3_bac"/>
</dbReference>
<dbReference type="InterPro" id="IPR036116">
    <property type="entry name" value="FN3_sf"/>
</dbReference>
<evidence type="ECO:0000256" key="1">
    <source>
        <dbReference type="ARBA" id="ARBA00004613"/>
    </source>
</evidence>
<gene>
    <name evidence="8" type="ORF">MDG893_06179</name>
</gene>
<dbReference type="Pfam" id="PF25275">
    <property type="entry name" value="Golvesin_C"/>
    <property type="match status" value="2"/>
</dbReference>
<feature type="domain" description="Golvesin/Xly CBD-like" evidence="7">
    <location>
        <begin position="43"/>
        <end position="171"/>
    </location>
</feature>
<dbReference type="Proteomes" id="UP000005856">
    <property type="component" value="Unassembled WGS sequence"/>
</dbReference>
<protein>
    <recommendedName>
        <fullName evidence="7">Golvesin/Xly CBD-like domain-containing protein</fullName>
    </recommendedName>
</protein>
<dbReference type="EMBL" id="ABCP01000003">
    <property type="protein sequence ID" value="EDM48999.1"/>
    <property type="molecule type" value="Genomic_DNA"/>
</dbReference>
<comment type="subcellular location">
    <subcellularLocation>
        <location evidence="1">Secreted</location>
    </subcellularLocation>
</comment>
<evidence type="ECO:0000313" key="9">
    <source>
        <dbReference type="Proteomes" id="UP000005856"/>
    </source>
</evidence>
<dbReference type="Pfam" id="PF18884">
    <property type="entry name" value="TSP3_bac"/>
    <property type="match status" value="3"/>
</dbReference>
<evidence type="ECO:0000256" key="5">
    <source>
        <dbReference type="SAM" id="MobiDB-lite"/>
    </source>
</evidence>
<evidence type="ECO:0000256" key="4">
    <source>
        <dbReference type="ARBA" id="ARBA00022837"/>
    </source>
</evidence>
<dbReference type="InterPro" id="IPR033803">
    <property type="entry name" value="CBD-like_Golvesin-Xly"/>
</dbReference>
<proteinExistence type="predicted"/>